<evidence type="ECO:0000259" key="4">
    <source>
        <dbReference type="PROSITE" id="PS50956"/>
    </source>
</evidence>
<dbReference type="PANTHER" id="PTHR30154">
    <property type="entry name" value="LEUCINE-RESPONSIVE REGULATORY PROTEIN"/>
    <property type="match status" value="1"/>
</dbReference>
<proteinExistence type="predicted"/>
<evidence type="ECO:0000256" key="2">
    <source>
        <dbReference type="ARBA" id="ARBA00023125"/>
    </source>
</evidence>
<dbReference type="PANTHER" id="PTHR30154:SF34">
    <property type="entry name" value="TRANSCRIPTIONAL REGULATOR AZLB"/>
    <property type="match status" value="1"/>
</dbReference>
<dbReference type="Proteomes" id="UP001235064">
    <property type="component" value="Unassembled WGS sequence"/>
</dbReference>
<dbReference type="InterPro" id="IPR036388">
    <property type="entry name" value="WH-like_DNA-bd_sf"/>
</dbReference>
<evidence type="ECO:0000313" key="5">
    <source>
        <dbReference type="EMBL" id="MDL9978685.1"/>
    </source>
</evidence>
<feature type="domain" description="HTH asnC-type" evidence="4">
    <location>
        <begin position="24"/>
        <end position="85"/>
    </location>
</feature>
<dbReference type="Pfam" id="PF13404">
    <property type="entry name" value="HTH_AsnC-type"/>
    <property type="match status" value="1"/>
</dbReference>
<dbReference type="SUPFAM" id="SSF46785">
    <property type="entry name" value="Winged helix' DNA-binding domain"/>
    <property type="match status" value="1"/>
</dbReference>
<evidence type="ECO:0000313" key="6">
    <source>
        <dbReference type="Proteomes" id="UP001235064"/>
    </source>
</evidence>
<dbReference type="InterPro" id="IPR019887">
    <property type="entry name" value="Tscrpt_reg_AsnC/Lrp_C"/>
</dbReference>
<reference evidence="5 6" key="1">
    <citation type="submission" date="2023-06" db="EMBL/GenBank/DDBJ databases">
        <title>Microbacterium sp. nov., isolated from a waste landfill.</title>
        <authorList>
            <person name="Wen W."/>
        </authorList>
    </citation>
    <scope>NUCLEOTIDE SEQUENCE [LARGE SCALE GENOMIC DNA]</scope>
    <source>
        <strain evidence="5 6">ASV49</strain>
    </source>
</reference>
<dbReference type="InterPro" id="IPR011008">
    <property type="entry name" value="Dimeric_a/b-barrel"/>
</dbReference>
<protein>
    <submittedName>
        <fullName evidence="5">Lrp/AsnC family transcriptional regulator</fullName>
    </submittedName>
</protein>
<keyword evidence="2" id="KW-0238">DNA-binding</keyword>
<accession>A0ABT7MW53</accession>
<dbReference type="SMART" id="SM00344">
    <property type="entry name" value="HTH_ASNC"/>
    <property type="match status" value="1"/>
</dbReference>
<evidence type="ECO:0000256" key="1">
    <source>
        <dbReference type="ARBA" id="ARBA00023015"/>
    </source>
</evidence>
<name>A0ABT7MW53_9MICO</name>
<dbReference type="PROSITE" id="PS50956">
    <property type="entry name" value="HTH_ASNC_2"/>
    <property type="match status" value="1"/>
</dbReference>
<keyword evidence="3" id="KW-0804">Transcription</keyword>
<dbReference type="InterPro" id="IPR000485">
    <property type="entry name" value="AsnC-type_HTH_dom"/>
</dbReference>
<comment type="caution">
    <text evidence="5">The sequence shown here is derived from an EMBL/GenBank/DDBJ whole genome shotgun (WGS) entry which is preliminary data.</text>
</comment>
<evidence type="ECO:0000256" key="3">
    <source>
        <dbReference type="ARBA" id="ARBA00023163"/>
    </source>
</evidence>
<dbReference type="SUPFAM" id="SSF54909">
    <property type="entry name" value="Dimeric alpha+beta barrel"/>
    <property type="match status" value="1"/>
</dbReference>
<dbReference type="Gene3D" id="3.30.70.920">
    <property type="match status" value="1"/>
</dbReference>
<dbReference type="Pfam" id="PF01037">
    <property type="entry name" value="AsnC_trans_reg"/>
    <property type="match status" value="1"/>
</dbReference>
<dbReference type="InterPro" id="IPR019888">
    <property type="entry name" value="Tscrpt_reg_AsnC-like"/>
</dbReference>
<dbReference type="EMBL" id="JASXSZ010000001">
    <property type="protein sequence ID" value="MDL9978685.1"/>
    <property type="molecule type" value="Genomic_DNA"/>
</dbReference>
<keyword evidence="1" id="KW-0805">Transcription regulation</keyword>
<dbReference type="PRINTS" id="PR00033">
    <property type="entry name" value="HTHASNC"/>
</dbReference>
<keyword evidence="6" id="KW-1185">Reference proteome</keyword>
<dbReference type="Gene3D" id="1.10.10.10">
    <property type="entry name" value="Winged helix-like DNA-binding domain superfamily/Winged helix DNA-binding domain"/>
    <property type="match status" value="1"/>
</dbReference>
<dbReference type="InterPro" id="IPR036390">
    <property type="entry name" value="WH_DNA-bd_sf"/>
</dbReference>
<organism evidence="5 6">
    <name type="scientific">Microbacterium candidum</name>
    <dbReference type="NCBI Taxonomy" id="3041922"/>
    <lineage>
        <taxon>Bacteria</taxon>
        <taxon>Bacillati</taxon>
        <taxon>Actinomycetota</taxon>
        <taxon>Actinomycetes</taxon>
        <taxon>Micrococcales</taxon>
        <taxon>Microbacteriaceae</taxon>
        <taxon>Microbacterium</taxon>
    </lineage>
</organism>
<dbReference type="RefSeq" id="WP_286287318.1">
    <property type="nucleotide sequence ID" value="NZ_JASXSZ010000001.1"/>
</dbReference>
<sequence>MAKKYRNTAALSRLVERPAESVAIDAIDRAILLELSADARLSHRALARNVQMSAPAVAERVARLERLGVIKGYAAAIDWDRLGYSVLVFVLIVLDTGNDIEPTTDALRAIEELEDLTVLAGRYDMIARFRLRDHAHVRELLLDRLWQLPNVSRMETTFGLGGIPLESLTARLLTSDDDERDTIAE</sequence>
<gene>
    <name evidence="5" type="ORF">QSV35_05045</name>
</gene>